<protein>
    <submittedName>
        <fullName evidence="2">Alpha/beta hydrolase</fullName>
    </submittedName>
</protein>
<dbReference type="SUPFAM" id="SSF53474">
    <property type="entry name" value="alpha/beta-Hydrolases"/>
    <property type="match status" value="1"/>
</dbReference>
<dbReference type="Pfam" id="PF00561">
    <property type="entry name" value="Abhydrolase_1"/>
    <property type="match status" value="1"/>
</dbReference>
<name>A0A7X0SC18_9CLOT</name>
<dbReference type="InterPro" id="IPR000073">
    <property type="entry name" value="AB_hydrolase_1"/>
</dbReference>
<dbReference type="GO" id="GO:0016020">
    <property type="term" value="C:membrane"/>
    <property type="evidence" value="ECO:0007669"/>
    <property type="project" value="TreeGrafter"/>
</dbReference>
<dbReference type="InterPro" id="IPR029058">
    <property type="entry name" value="AB_hydrolase_fold"/>
</dbReference>
<keyword evidence="2" id="KW-0378">Hydrolase</keyword>
<dbReference type="AlphaFoldDB" id="A0A7X0SC18"/>
<comment type="caution">
    <text evidence="2">The sequence shown here is derived from an EMBL/GenBank/DDBJ whole genome shotgun (WGS) entry which is preliminary data.</text>
</comment>
<evidence type="ECO:0000313" key="2">
    <source>
        <dbReference type="EMBL" id="MBB6714799.1"/>
    </source>
</evidence>
<feature type="domain" description="AB hydrolase-1" evidence="1">
    <location>
        <begin position="31"/>
        <end position="132"/>
    </location>
</feature>
<dbReference type="EMBL" id="JACKWY010000004">
    <property type="protein sequence ID" value="MBB6714799.1"/>
    <property type="molecule type" value="Genomic_DNA"/>
</dbReference>
<dbReference type="Proteomes" id="UP000585258">
    <property type="component" value="Unassembled WGS sequence"/>
</dbReference>
<organism evidence="2 3">
    <name type="scientific">Clostridium gasigenes</name>
    <dbReference type="NCBI Taxonomy" id="94869"/>
    <lineage>
        <taxon>Bacteria</taxon>
        <taxon>Bacillati</taxon>
        <taxon>Bacillota</taxon>
        <taxon>Clostridia</taxon>
        <taxon>Eubacteriales</taxon>
        <taxon>Clostridiaceae</taxon>
        <taxon>Clostridium</taxon>
    </lineage>
</organism>
<dbReference type="GO" id="GO:0016787">
    <property type="term" value="F:hydrolase activity"/>
    <property type="evidence" value="ECO:0007669"/>
    <property type="project" value="UniProtKB-KW"/>
</dbReference>
<dbReference type="InterPro" id="IPR050266">
    <property type="entry name" value="AB_hydrolase_sf"/>
</dbReference>
<dbReference type="RefSeq" id="WP_185164282.1">
    <property type="nucleotide sequence ID" value="NZ_JACKWY010000004.1"/>
</dbReference>
<proteinExistence type="predicted"/>
<reference evidence="2 3" key="1">
    <citation type="submission" date="2020-08" db="EMBL/GenBank/DDBJ databases">
        <title>Clostridia isolated from Swiss meat.</title>
        <authorList>
            <person name="Wambui J."/>
            <person name="Stevens M.J.A."/>
            <person name="Stephan R."/>
        </authorList>
    </citation>
    <scope>NUCLEOTIDE SEQUENCE [LARGE SCALE GENOMIC DNA]</scope>
    <source>
        <strain evidence="2 3">CM001</strain>
    </source>
</reference>
<dbReference type="PANTHER" id="PTHR43798">
    <property type="entry name" value="MONOACYLGLYCEROL LIPASE"/>
    <property type="match status" value="1"/>
</dbReference>
<gene>
    <name evidence="2" type="ORF">H7E68_08650</name>
</gene>
<accession>A0A7X0SC18</accession>
<sequence length="255" mass="29159">MESLSSTKYIQKHYLCRGHKIFSKYVEKGAPTVVFETGLGDESGSWDYVQNQVSKLTSTFSYDRAGIGKSDKAPTPRTCLDIVYDLVDLLSKAPVEYPYILVGHSFGGLVIRLFASMYPELVLGIILVDAAPEYKEISYEKILPEKNILPNREYLNNPMLNSEKIDKIQSYDQISFNKYLYDIPLTVIIRGLSDVFDQDLPNERILEIDQELQLNFLKLSTKSKVVIAKNSTHFIQNDEPEIIIEEIKKMLSIFK</sequence>
<evidence type="ECO:0000313" key="3">
    <source>
        <dbReference type="Proteomes" id="UP000585258"/>
    </source>
</evidence>
<dbReference type="PANTHER" id="PTHR43798:SF33">
    <property type="entry name" value="HYDROLASE, PUTATIVE (AFU_ORTHOLOGUE AFUA_2G14860)-RELATED"/>
    <property type="match status" value="1"/>
</dbReference>
<dbReference type="Gene3D" id="3.40.50.1820">
    <property type="entry name" value="alpha/beta hydrolase"/>
    <property type="match status" value="1"/>
</dbReference>
<evidence type="ECO:0000259" key="1">
    <source>
        <dbReference type="Pfam" id="PF00561"/>
    </source>
</evidence>